<sequence>MKLKSLNLVELNAQELKEIEGGLVLPWVATAALWVIDNWDDIVAGNQEWKKQHHH</sequence>
<reference evidence="1 2" key="1">
    <citation type="submission" date="2023-07" db="EMBL/GenBank/DDBJ databases">
        <title>Sorghum-associated microbial communities from plants grown in Nebraska, USA.</title>
        <authorList>
            <person name="Schachtman D."/>
        </authorList>
    </citation>
    <scope>NUCLEOTIDE SEQUENCE [LARGE SCALE GENOMIC DNA]</scope>
    <source>
        <strain evidence="1 2">DS1709</strain>
    </source>
</reference>
<proteinExistence type="predicted"/>
<accession>A0ABU1L958</accession>
<name>A0ABU1L958_9FLAO</name>
<dbReference type="EMBL" id="JAVDQS010000001">
    <property type="protein sequence ID" value="MDR6403261.1"/>
    <property type="molecule type" value="Genomic_DNA"/>
</dbReference>
<evidence type="ECO:0000313" key="2">
    <source>
        <dbReference type="Proteomes" id="UP001184853"/>
    </source>
</evidence>
<dbReference type="RefSeq" id="WP_181898027.1">
    <property type="nucleotide sequence ID" value="NZ_JAVDQS010000001.1"/>
</dbReference>
<evidence type="ECO:0008006" key="3">
    <source>
        <dbReference type="Google" id="ProtNLM"/>
    </source>
</evidence>
<dbReference type="Proteomes" id="UP001184853">
    <property type="component" value="Unassembled WGS sequence"/>
</dbReference>
<gene>
    <name evidence="1" type="ORF">J2781_000165</name>
</gene>
<protein>
    <recommendedName>
        <fullName evidence="3">Lactobin A/cerein 7B family class IIb bacteriocin</fullName>
    </recommendedName>
</protein>
<evidence type="ECO:0000313" key="1">
    <source>
        <dbReference type="EMBL" id="MDR6403261.1"/>
    </source>
</evidence>
<comment type="caution">
    <text evidence="1">The sequence shown here is derived from an EMBL/GenBank/DDBJ whole genome shotgun (WGS) entry which is preliminary data.</text>
</comment>
<keyword evidence="2" id="KW-1185">Reference proteome</keyword>
<organism evidence="1 2">
    <name type="scientific">Chryseobacterium geocarposphaerae</name>
    <dbReference type="NCBI Taxonomy" id="1416776"/>
    <lineage>
        <taxon>Bacteria</taxon>
        <taxon>Pseudomonadati</taxon>
        <taxon>Bacteroidota</taxon>
        <taxon>Flavobacteriia</taxon>
        <taxon>Flavobacteriales</taxon>
        <taxon>Weeksellaceae</taxon>
        <taxon>Chryseobacterium group</taxon>
        <taxon>Chryseobacterium</taxon>
    </lineage>
</organism>